<dbReference type="InterPro" id="IPR000916">
    <property type="entry name" value="Bet_v_I/MLP"/>
</dbReference>
<evidence type="ECO:0000259" key="5">
    <source>
        <dbReference type="SMART" id="SM01037"/>
    </source>
</evidence>
<evidence type="ECO:0000256" key="2">
    <source>
        <dbReference type="ARBA" id="ARBA00022821"/>
    </source>
</evidence>
<reference evidence="7" key="1">
    <citation type="journal article" date="2017" name="Plant J.">
        <title>The pomegranate (Punica granatum L.) genome and the genomics of punicalagin biosynthesis.</title>
        <authorList>
            <person name="Qin G."/>
            <person name="Xu C."/>
            <person name="Ming R."/>
            <person name="Tang H."/>
            <person name="Guyot R."/>
            <person name="Kramer E.M."/>
            <person name="Hu Y."/>
            <person name="Yi X."/>
            <person name="Qi Y."/>
            <person name="Xu X."/>
            <person name="Gao Z."/>
            <person name="Pan H."/>
            <person name="Jian J."/>
            <person name="Tian Y."/>
            <person name="Yue Z."/>
            <person name="Xu Y."/>
        </authorList>
    </citation>
    <scope>NUCLEOTIDE SEQUENCE [LARGE SCALE GENOMIC DNA]</scope>
    <source>
        <strain evidence="7">cv. Dabenzi</strain>
    </source>
</reference>
<organism evidence="6 7">
    <name type="scientific">Punica granatum</name>
    <name type="common">Pomegranate</name>
    <dbReference type="NCBI Taxonomy" id="22663"/>
    <lineage>
        <taxon>Eukaryota</taxon>
        <taxon>Viridiplantae</taxon>
        <taxon>Streptophyta</taxon>
        <taxon>Embryophyta</taxon>
        <taxon>Tracheophyta</taxon>
        <taxon>Spermatophyta</taxon>
        <taxon>Magnoliopsida</taxon>
        <taxon>eudicotyledons</taxon>
        <taxon>Gunneridae</taxon>
        <taxon>Pentapetalae</taxon>
        <taxon>rosids</taxon>
        <taxon>malvids</taxon>
        <taxon>Myrtales</taxon>
        <taxon>Lythraceae</taxon>
        <taxon>Punica</taxon>
    </lineage>
</organism>
<protein>
    <submittedName>
        <fullName evidence="9">Major allergen Pru ar 1-like isoform X2</fullName>
    </submittedName>
</protein>
<proteinExistence type="inferred from homology"/>
<dbReference type="GO" id="GO:0009738">
    <property type="term" value="P:abscisic acid-activated signaling pathway"/>
    <property type="evidence" value="ECO:0007669"/>
    <property type="project" value="InterPro"/>
</dbReference>
<dbReference type="RefSeq" id="XP_031376682.1">
    <property type="nucleotide sequence ID" value="XM_031520822.1"/>
</dbReference>
<dbReference type="Proteomes" id="UP000197138">
    <property type="component" value="Unassembled WGS sequence"/>
</dbReference>
<sequence length="159" mass="17517">MGVVSYSMEVSTSISPVRMFKAFVLDDKLVATILPQAIKSVETVEGDGGPGTIKLVHFGDASTFNSVKHRVDELDKEKLRYSYTIIEGDALMGALEKITNELEFEVGPDGGCVCKNTSKYYTKESIEIKEEQIKAGKEKAMVMFKAIEAHLLANPDSYN</sequence>
<evidence type="ECO:0000256" key="1">
    <source>
        <dbReference type="ARBA" id="ARBA00009744"/>
    </source>
</evidence>
<evidence type="ECO:0000313" key="9">
    <source>
        <dbReference type="RefSeq" id="XP_031376682.1"/>
    </source>
</evidence>
<evidence type="ECO:0000256" key="3">
    <source>
        <dbReference type="ARBA" id="ARBA00023265"/>
    </source>
</evidence>
<dbReference type="GO" id="GO:0006952">
    <property type="term" value="P:defense response"/>
    <property type="evidence" value="ECO:0007669"/>
    <property type="project" value="UniProtKB-KW"/>
</dbReference>
<dbReference type="InterPro" id="IPR050279">
    <property type="entry name" value="Plant_def-hormone_signal"/>
</dbReference>
<dbReference type="GeneID" id="116192304"/>
<dbReference type="GO" id="GO:0038023">
    <property type="term" value="F:signaling receptor activity"/>
    <property type="evidence" value="ECO:0007669"/>
    <property type="project" value="InterPro"/>
</dbReference>
<keyword evidence="3 4" id="KW-0568">Pathogenesis-related protein</keyword>
<feature type="domain" description="Bet v I/Major latex protein" evidence="5">
    <location>
        <begin position="1"/>
        <end position="154"/>
    </location>
</feature>
<dbReference type="GO" id="GO:0010427">
    <property type="term" value="F:abscisic acid binding"/>
    <property type="evidence" value="ECO:0007669"/>
    <property type="project" value="InterPro"/>
</dbReference>
<dbReference type="SMART" id="SM01037">
    <property type="entry name" value="Bet_v_1"/>
    <property type="match status" value="1"/>
</dbReference>
<dbReference type="Gene3D" id="3.30.530.20">
    <property type="match status" value="1"/>
</dbReference>
<dbReference type="FunFam" id="3.30.530.20:FF:000007">
    <property type="entry name" value="Major pollen allergen Bet v 1-A"/>
    <property type="match status" value="1"/>
</dbReference>
<dbReference type="CDD" id="cd07816">
    <property type="entry name" value="Bet_v1-like"/>
    <property type="match status" value="1"/>
</dbReference>
<comment type="similarity">
    <text evidence="1 4">Belongs to the BetVI family.</text>
</comment>
<dbReference type="GO" id="GO:0005634">
    <property type="term" value="C:nucleus"/>
    <property type="evidence" value="ECO:0007669"/>
    <property type="project" value="TreeGrafter"/>
</dbReference>
<dbReference type="GO" id="GO:0005737">
    <property type="term" value="C:cytoplasm"/>
    <property type="evidence" value="ECO:0007669"/>
    <property type="project" value="TreeGrafter"/>
</dbReference>
<name>A0A218WE93_PUNGR</name>
<gene>
    <name evidence="9" type="primary">LOC116192304</name>
    <name evidence="6" type="ORF">CDL15_Pgr011301</name>
</gene>
<evidence type="ECO:0000313" key="6">
    <source>
        <dbReference type="EMBL" id="OWM71174.1"/>
    </source>
</evidence>
<reference evidence="6" key="2">
    <citation type="submission" date="2017-06" db="EMBL/GenBank/DDBJ databases">
        <title>The pomegranate genome and the genomics of punicalagin biosynthesis.</title>
        <authorList>
            <person name="Xu C."/>
        </authorList>
    </citation>
    <scope>NUCLEOTIDE SEQUENCE [LARGE SCALE GENOMIC DNA]</scope>
    <source>
        <tissue evidence="6">Fresh leaf</tissue>
    </source>
</reference>
<reference evidence="8" key="3">
    <citation type="journal article" date="2020" name="Plant Biotechnol. J.">
        <title>The pomegranate (Punica granatum L.) draft genome dissects genetic divergence between soft- and hard-seeded cultivars.</title>
        <authorList>
            <person name="Luo X."/>
            <person name="Li H."/>
            <person name="Wu Z."/>
            <person name="Yao W."/>
            <person name="Zhao P."/>
            <person name="Cao D."/>
            <person name="Yu H."/>
            <person name="Li K."/>
            <person name="Poudel K."/>
            <person name="Zhao D."/>
            <person name="Zhang F."/>
            <person name="Xia X."/>
            <person name="Chen L."/>
            <person name="Wang Q."/>
            <person name="Jing D."/>
            <person name="Cao S."/>
        </authorList>
    </citation>
    <scope>NUCLEOTIDE SEQUENCE [LARGE SCALE GENOMIC DNA]</scope>
</reference>
<dbReference type="SUPFAM" id="SSF55961">
    <property type="entry name" value="Bet v1-like"/>
    <property type="match status" value="1"/>
</dbReference>
<dbReference type="Proteomes" id="UP000515151">
    <property type="component" value="Chromosome 1"/>
</dbReference>
<dbReference type="PROSITE" id="PS00451">
    <property type="entry name" value="PATHOGENESIS_BETVI"/>
    <property type="match status" value="1"/>
</dbReference>
<dbReference type="EMBL" id="MTKT01004486">
    <property type="protein sequence ID" value="OWM71174.1"/>
    <property type="molecule type" value="Genomic_DNA"/>
</dbReference>
<evidence type="ECO:0000313" key="8">
    <source>
        <dbReference type="Proteomes" id="UP000515151"/>
    </source>
</evidence>
<dbReference type="PRINTS" id="PR00634">
    <property type="entry name" value="BETALLERGEN"/>
</dbReference>
<dbReference type="GO" id="GO:0004864">
    <property type="term" value="F:protein phosphatase inhibitor activity"/>
    <property type="evidence" value="ECO:0007669"/>
    <property type="project" value="InterPro"/>
</dbReference>
<reference evidence="9" key="4">
    <citation type="submission" date="2025-04" db="UniProtKB">
        <authorList>
            <consortium name="RefSeq"/>
        </authorList>
    </citation>
    <scope>IDENTIFICATION</scope>
    <source>
        <tissue evidence="9">Leaf</tissue>
    </source>
</reference>
<dbReference type="PANTHER" id="PTHR31213:SF55">
    <property type="entry name" value="STRESS-INDUCED PROTEIN SAM22"/>
    <property type="match status" value="1"/>
</dbReference>
<keyword evidence="2 4" id="KW-0611">Plant defense</keyword>
<dbReference type="InterPro" id="IPR023393">
    <property type="entry name" value="START-like_dom_sf"/>
</dbReference>
<dbReference type="AlphaFoldDB" id="A0A218WE93"/>
<keyword evidence="8" id="KW-1185">Reference proteome</keyword>
<dbReference type="PANTHER" id="PTHR31213">
    <property type="entry name" value="OS08G0374000 PROTEIN-RELATED"/>
    <property type="match status" value="1"/>
</dbReference>
<dbReference type="InterPro" id="IPR024949">
    <property type="entry name" value="Bet_v_I_allergen"/>
</dbReference>
<evidence type="ECO:0000256" key="4">
    <source>
        <dbReference type="RuleBase" id="RU000409"/>
    </source>
</evidence>
<evidence type="ECO:0000313" key="7">
    <source>
        <dbReference type="Proteomes" id="UP000197138"/>
    </source>
</evidence>
<accession>A0A218WE93</accession>
<dbReference type="Pfam" id="PF00407">
    <property type="entry name" value="Bet_v_1"/>
    <property type="match status" value="1"/>
</dbReference>